<dbReference type="PANTHER" id="PTHR43685:SF5">
    <property type="entry name" value="GLYCOSYLTRANSFERASE EPSE-RELATED"/>
    <property type="match status" value="1"/>
</dbReference>
<dbReference type="EMBL" id="FCOJ02000042">
    <property type="protein sequence ID" value="SAK77613.1"/>
    <property type="molecule type" value="Genomic_DNA"/>
</dbReference>
<dbReference type="Proteomes" id="UP000054596">
    <property type="component" value="Unassembled WGS sequence"/>
</dbReference>
<evidence type="ECO:0000256" key="3">
    <source>
        <dbReference type="ARBA" id="ARBA00022679"/>
    </source>
</evidence>
<evidence type="ECO:0000313" key="6">
    <source>
        <dbReference type="Proteomes" id="UP000054596"/>
    </source>
</evidence>
<gene>
    <name evidence="5" type="ORF">AWB82_05013</name>
</gene>
<sequence>MLPTSVIIPCFNAASTLSRALDSCIAQPEASQIIVVDDGSADASRDIAAHYAAQCPRVKSLPLSQNSGPARARNWGAMHADFDTLAFLDADDEYVPGALADATGFLARHPDRPSIRLNIEFCGFPDEITRHPDFERLSGLIAGTVPSSLVIRRSAFMALGGFPADEIFRVAGGEDMPLSKALFLLFENRRLTGNRSVRMHFHAGIHAARFFSINMGFSTDPDPAQTAALIEEQMRVARRAVAAFEELRGFGIRNLSHGAQAK</sequence>
<dbReference type="STRING" id="1777143.AWB82_05013"/>
<dbReference type="RefSeq" id="WP_086972030.1">
    <property type="nucleotide sequence ID" value="NZ_FCOJ02000042.1"/>
</dbReference>
<reference evidence="5" key="1">
    <citation type="submission" date="2016-01" db="EMBL/GenBank/DDBJ databases">
        <authorList>
            <person name="Peeters C."/>
        </authorList>
    </citation>
    <scope>NUCLEOTIDE SEQUENCE [LARGE SCALE GENOMIC DNA]</scope>
    <source>
        <strain evidence="5">LMG 29325</strain>
    </source>
</reference>
<dbReference type="InterPro" id="IPR001173">
    <property type="entry name" value="Glyco_trans_2-like"/>
</dbReference>
<comment type="similarity">
    <text evidence="1">Belongs to the glycosyltransferase 2 family.</text>
</comment>
<dbReference type="Pfam" id="PF00535">
    <property type="entry name" value="Glycos_transf_2"/>
    <property type="match status" value="1"/>
</dbReference>
<dbReference type="InterPro" id="IPR029044">
    <property type="entry name" value="Nucleotide-diphossugar_trans"/>
</dbReference>
<dbReference type="SUPFAM" id="SSF53448">
    <property type="entry name" value="Nucleotide-diphospho-sugar transferases"/>
    <property type="match status" value="1"/>
</dbReference>
<feature type="domain" description="Glycosyltransferase 2-like" evidence="4">
    <location>
        <begin position="5"/>
        <end position="111"/>
    </location>
</feature>
<proteinExistence type="inferred from homology"/>
<dbReference type="PANTHER" id="PTHR43685">
    <property type="entry name" value="GLYCOSYLTRANSFERASE"/>
    <property type="match status" value="1"/>
</dbReference>
<keyword evidence="6" id="KW-1185">Reference proteome</keyword>
<accession>A0A158C5M4</accession>
<evidence type="ECO:0000259" key="4">
    <source>
        <dbReference type="Pfam" id="PF00535"/>
    </source>
</evidence>
<comment type="caution">
    <text evidence="5">The sequence shown here is derived from an EMBL/GenBank/DDBJ whole genome shotgun (WGS) entry which is preliminary data.</text>
</comment>
<dbReference type="CDD" id="cd00761">
    <property type="entry name" value="Glyco_tranf_GTA_type"/>
    <property type="match status" value="1"/>
</dbReference>
<organism evidence="5 6">
    <name type="scientific">Caballeronia glebae</name>
    <dbReference type="NCBI Taxonomy" id="1777143"/>
    <lineage>
        <taxon>Bacteria</taxon>
        <taxon>Pseudomonadati</taxon>
        <taxon>Pseudomonadota</taxon>
        <taxon>Betaproteobacteria</taxon>
        <taxon>Burkholderiales</taxon>
        <taxon>Burkholderiaceae</taxon>
        <taxon>Caballeronia</taxon>
    </lineage>
</organism>
<protein>
    <submittedName>
        <fullName evidence="5">Glycosyl transferase family 2</fullName>
    </submittedName>
</protein>
<dbReference type="Gene3D" id="3.90.550.10">
    <property type="entry name" value="Spore Coat Polysaccharide Biosynthesis Protein SpsA, Chain A"/>
    <property type="match status" value="1"/>
</dbReference>
<evidence type="ECO:0000313" key="5">
    <source>
        <dbReference type="EMBL" id="SAK77613.1"/>
    </source>
</evidence>
<dbReference type="InterPro" id="IPR050834">
    <property type="entry name" value="Glycosyltransf_2"/>
</dbReference>
<dbReference type="GO" id="GO:0016757">
    <property type="term" value="F:glycosyltransferase activity"/>
    <property type="evidence" value="ECO:0007669"/>
    <property type="project" value="UniProtKB-KW"/>
</dbReference>
<evidence type="ECO:0000256" key="1">
    <source>
        <dbReference type="ARBA" id="ARBA00006739"/>
    </source>
</evidence>
<dbReference type="AlphaFoldDB" id="A0A158C5M4"/>
<name>A0A158C5M4_9BURK</name>
<keyword evidence="2" id="KW-0328">Glycosyltransferase</keyword>
<keyword evidence="3 5" id="KW-0808">Transferase</keyword>
<evidence type="ECO:0000256" key="2">
    <source>
        <dbReference type="ARBA" id="ARBA00022676"/>
    </source>
</evidence>
<dbReference type="OrthoDB" id="9802649at2"/>